<evidence type="ECO:0000313" key="2">
    <source>
        <dbReference type="EMBL" id="MBB3101237.1"/>
    </source>
</evidence>
<feature type="transmembrane region" description="Helical" evidence="1">
    <location>
        <begin position="18"/>
        <end position="40"/>
    </location>
</feature>
<accession>A0A7W5ARS1</accession>
<proteinExistence type="predicted"/>
<dbReference type="Proteomes" id="UP000590749">
    <property type="component" value="Unassembled WGS sequence"/>
</dbReference>
<gene>
    <name evidence="2" type="ORF">FHR83_008965</name>
</gene>
<protein>
    <recommendedName>
        <fullName evidence="4">Phospholipase_D-nuclease N-terminal</fullName>
    </recommendedName>
</protein>
<dbReference type="EMBL" id="JACHXF010000035">
    <property type="protein sequence ID" value="MBB3101237.1"/>
    <property type="molecule type" value="Genomic_DNA"/>
</dbReference>
<keyword evidence="1" id="KW-0812">Transmembrane</keyword>
<dbReference type="AlphaFoldDB" id="A0A7W5ARS1"/>
<keyword evidence="3" id="KW-1185">Reference proteome</keyword>
<dbReference type="RefSeq" id="WP_183227612.1">
    <property type="nucleotide sequence ID" value="NZ_BMPW01000046.1"/>
</dbReference>
<organism evidence="2 3">
    <name type="scientific">Actinoplanes campanulatus</name>
    <dbReference type="NCBI Taxonomy" id="113559"/>
    <lineage>
        <taxon>Bacteria</taxon>
        <taxon>Bacillati</taxon>
        <taxon>Actinomycetota</taxon>
        <taxon>Actinomycetes</taxon>
        <taxon>Micromonosporales</taxon>
        <taxon>Micromonosporaceae</taxon>
        <taxon>Actinoplanes</taxon>
    </lineage>
</organism>
<comment type="caution">
    <text evidence="2">The sequence shown here is derived from an EMBL/GenBank/DDBJ whole genome shotgun (WGS) entry which is preliminary data.</text>
</comment>
<sequence>MTFHSIAAADLGTTLGGIAFWTVLLAGWVALFVATVVSIARAGLSRRSLTRWILLVTLAPGLGIILWFTTGRFRLSPS</sequence>
<name>A0A7W5ARS1_9ACTN</name>
<reference evidence="2 3" key="1">
    <citation type="submission" date="2020-08" db="EMBL/GenBank/DDBJ databases">
        <title>Genomic Encyclopedia of Type Strains, Phase III (KMG-III): the genomes of soil and plant-associated and newly described type strains.</title>
        <authorList>
            <person name="Whitman W."/>
        </authorList>
    </citation>
    <scope>NUCLEOTIDE SEQUENCE [LARGE SCALE GENOMIC DNA]</scope>
    <source>
        <strain evidence="2 3">CECT 3287</strain>
    </source>
</reference>
<keyword evidence="1" id="KW-0472">Membrane</keyword>
<feature type="transmembrane region" description="Helical" evidence="1">
    <location>
        <begin position="52"/>
        <end position="70"/>
    </location>
</feature>
<keyword evidence="1" id="KW-1133">Transmembrane helix</keyword>
<evidence type="ECO:0000256" key="1">
    <source>
        <dbReference type="SAM" id="Phobius"/>
    </source>
</evidence>
<evidence type="ECO:0000313" key="3">
    <source>
        <dbReference type="Proteomes" id="UP000590749"/>
    </source>
</evidence>
<evidence type="ECO:0008006" key="4">
    <source>
        <dbReference type="Google" id="ProtNLM"/>
    </source>
</evidence>